<evidence type="ECO:0000259" key="1">
    <source>
        <dbReference type="Pfam" id="PF18818"/>
    </source>
</evidence>
<dbReference type="InterPro" id="IPR041459">
    <property type="entry name" value="MPTase-PolyVal"/>
</dbReference>
<protein>
    <submittedName>
        <fullName evidence="2">Zincin-like metallopeptidase domain-containing protein</fullName>
    </submittedName>
</protein>
<keyword evidence="3" id="KW-1185">Reference proteome</keyword>
<name>A0ABY8J807_9BRAD</name>
<organism evidence="2 3">
    <name type="scientific">Bradyrhizobium brasilense</name>
    <dbReference type="NCBI Taxonomy" id="1419277"/>
    <lineage>
        <taxon>Bacteria</taxon>
        <taxon>Pseudomonadati</taxon>
        <taxon>Pseudomonadota</taxon>
        <taxon>Alphaproteobacteria</taxon>
        <taxon>Hyphomicrobiales</taxon>
        <taxon>Nitrobacteraceae</taxon>
        <taxon>Bradyrhizobium</taxon>
    </lineage>
</organism>
<sequence length="60" mass="6820">MELGAAFLCAELEISNEPRQDHAQYIAPHLADKRAVFQAATAAIFLARYYLSYEVIHPQR</sequence>
<dbReference type="Pfam" id="PF18818">
    <property type="entry name" value="MPTase-PolyVal"/>
    <property type="match status" value="1"/>
</dbReference>
<accession>A0ABY8J807</accession>
<gene>
    <name evidence="2" type="ORF">QA636_27515</name>
</gene>
<reference evidence="2 3" key="1">
    <citation type="submission" date="2023-04" db="EMBL/GenBank/DDBJ databases">
        <title>Australian commercial rhizobial inoculants.</title>
        <authorList>
            <person name="Kohlmeier M.G."/>
            <person name="O'Hara G.W."/>
            <person name="Colombi E."/>
            <person name="Ramsay J.P."/>
            <person name="Terpolilli J."/>
        </authorList>
    </citation>
    <scope>NUCLEOTIDE SEQUENCE [LARGE SCALE GENOMIC DNA]</scope>
    <source>
        <strain evidence="2 3">CB627</strain>
    </source>
</reference>
<proteinExistence type="predicted"/>
<dbReference type="Proteomes" id="UP001221546">
    <property type="component" value="Chromosome"/>
</dbReference>
<dbReference type="RefSeq" id="WP_310884848.1">
    <property type="nucleotide sequence ID" value="NZ_CP121646.1"/>
</dbReference>
<evidence type="ECO:0000313" key="2">
    <source>
        <dbReference type="EMBL" id="WFU61253.1"/>
    </source>
</evidence>
<dbReference type="EMBL" id="CP121646">
    <property type="protein sequence ID" value="WFU61253.1"/>
    <property type="molecule type" value="Genomic_DNA"/>
</dbReference>
<evidence type="ECO:0000313" key="3">
    <source>
        <dbReference type="Proteomes" id="UP001221546"/>
    </source>
</evidence>
<feature type="domain" description="Polyvalent protein metallopeptidase" evidence="1">
    <location>
        <begin position="2"/>
        <end position="41"/>
    </location>
</feature>